<proteinExistence type="predicted"/>
<dbReference type="InterPro" id="IPR012337">
    <property type="entry name" value="RNaseH-like_sf"/>
</dbReference>
<dbReference type="AlphaFoldDB" id="A0AAJ6ZSQ3"/>
<name>A0AAJ6ZSQ3_PAPXU</name>
<feature type="non-terminal residue" evidence="2">
    <location>
        <position position="449"/>
    </location>
</feature>
<dbReference type="Proteomes" id="UP000694872">
    <property type="component" value="Unplaced"/>
</dbReference>
<evidence type="ECO:0000313" key="2">
    <source>
        <dbReference type="RefSeq" id="XP_013178358.1"/>
    </source>
</evidence>
<gene>
    <name evidence="2" type="primary">LOC106125623</name>
</gene>
<reference evidence="2" key="1">
    <citation type="submission" date="2025-08" db="UniProtKB">
        <authorList>
            <consortium name="RefSeq"/>
        </authorList>
    </citation>
    <scope>IDENTIFICATION</scope>
</reference>
<accession>A0AAJ6ZSQ3</accession>
<dbReference type="CDD" id="cd09276">
    <property type="entry name" value="Rnase_HI_RT_non_LTR"/>
    <property type="match status" value="1"/>
</dbReference>
<dbReference type="PANTHER" id="PTHR33332">
    <property type="entry name" value="REVERSE TRANSCRIPTASE DOMAIN-CONTAINING PROTEIN"/>
    <property type="match status" value="1"/>
</dbReference>
<dbReference type="GO" id="GO:0004523">
    <property type="term" value="F:RNA-DNA hybrid ribonuclease activity"/>
    <property type="evidence" value="ECO:0007669"/>
    <property type="project" value="InterPro"/>
</dbReference>
<dbReference type="RefSeq" id="XP_013178358.1">
    <property type="nucleotide sequence ID" value="XM_013322904.1"/>
</dbReference>
<protein>
    <submittedName>
        <fullName evidence="2">Uncharacterized protein LOC106125623</fullName>
    </submittedName>
</protein>
<sequence>MVITRKLNYDAPRLRMGGGDIELSREIKILGLTLDDRLTFNQHVDNVCRKVQGLYGQLSRAARVQWGLSPGVVRTIYTAVVEPVIMYAASAWSPATRKKAVRRRLEAVQRGFVQKIVKAYRTVSLNSSLLLAGLLPLDLRVQEAAALYEIKRGVSRRVVGDREIEKRTSWRDMAHPADGTELEFVCLEDGAMPSENGVNIFTDGSKLEGKVGAALSVWHGDAETKTRKLKLENYCTVFQAELLALNEAVGCARSSSECCHNILSDSRSALQMVINPSANHPLAVQVRNNIKEIREQGKRIKLYWIRAHIGTVGNERADELAKEAALKTKRKADYDKCPVSFVKRQIRKDSLDEWNRRYTEGTTASTTKIFFPNAIEAYKIVRKIEMEATIVQVFTGHGGFSKYLHRFKCKEDPSCSCESGTEQDVLHLIVDCPIYNRQRHDVEHEINTK</sequence>
<dbReference type="GO" id="GO:0003676">
    <property type="term" value="F:nucleic acid binding"/>
    <property type="evidence" value="ECO:0007669"/>
    <property type="project" value="InterPro"/>
</dbReference>
<dbReference type="Gene3D" id="3.30.420.10">
    <property type="entry name" value="Ribonuclease H-like superfamily/Ribonuclease H"/>
    <property type="match status" value="1"/>
</dbReference>
<dbReference type="SUPFAM" id="SSF53098">
    <property type="entry name" value="Ribonuclease H-like"/>
    <property type="match status" value="1"/>
</dbReference>
<dbReference type="GeneID" id="106125623"/>
<organism evidence="2">
    <name type="scientific">Papilio xuthus</name>
    <name type="common">Asian swallowtail butterfly</name>
    <dbReference type="NCBI Taxonomy" id="66420"/>
    <lineage>
        <taxon>Eukaryota</taxon>
        <taxon>Metazoa</taxon>
        <taxon>Ecdysozoa</taxon>
        <taxon>Arthropoda</taxon>
        <taxon>Hexapoda</taxon>
        <taxon>Insecta</taxon>
        <taxon>Pterygota</taxon>
        <taxon>Neoptera</taxon>
        <taxon>Endopterygota</taxon>
        <taxon>Lepidoptera</taxon>
        <taxon>Glossata</taxon>
        <taxon>Ditrysia</taxon>
        <taxon>Papilionoidea</taxon>
        <taxon>Papilionidae</taxon>
        <taxon>Papilioninae</taxon>
        <taxon>Papilio</taxon>
    </lineage>
</organism>
<dbReference type="InterPro" id="IPR036397">
    <property type="entry name" value="RNaseH_sf"/>
</dbReference>
<dbReference type="Pfam" id="PF00075">
    <property type="entry name" value="RNase_H"/>
    <property type="match status" value="1"/>
</dbReference>
<feature type="domain" description="RNase H type-1" evidence="1">
    <location>
        <begin position="194"/>
        <end position="326"/>
    </location>
</feature>
<evidence type="ECO:0000259" key="1">
    <source>
        <dbReference type="PROSITE" id="PS50879"/>
    </source>
</evidence>
<dbReference type="PROSITE" id="PS50879">
    <property type="entry name" value="RNASE_H_1"/>
    <property type="match status" value="1"/>
</dbReference>
<dbReference type="KEGG" id="pxu:106125623"/>
<dbReference type="InterPro" id="IPR002156">
    <property type="entry name" value="RNaseH_domain"/>
</dbReference>